<reference evidence="4" key="2">
    <citation type="journal article" date="2023" name="IMA Fungus">
        <title>Comparative genomic study of the Penicillium genus elucidates a diverse pangenome and 15 lateral gene transfer events.</title>
        <authorList>
            <person name="Petersen C."/>
            <person name="Sorensen T."/>
            <person name="Nielsen M.R."/>
            <person name="Sondergaard T.E."/>
            <person name="Sorensen J.L."/>
            <person name="Fitzpatrick D.A."/>
            <person name="Frisvad J.C."/>
            <person name="Nielsen K.L."/>
        </authorList>
    </citation>
    <scope>NUCLEOTIDE SEQUENCE</scope>
    <source>
        <strain evidence="4">IBT 30069</strain>
    </source>
</reference>
<feature type="compositionally biased region" description="Basic and acidic residues" evidence="1">
    <location>
        <begin position="23"/>
        <end position="45"/>
    </location>
</feature>
<reference evidence="4" key="1">
    <citation type="submission" date="2022-11" db="EMBL/GenBank/DDBJ databases">
        <authorList>
            <person name="Petersen C."/>
        </authorList>
    </citation>
    <scope>NUCLEOTIDE SEQUENCE</scope>
    <source>
        <strain evidence="4">IBT 30069</strain>
    </source>
</reference>
<evidence type="ECO:0000313" key="4">
    <source>
        <dbReference type="EMBL" id="KAJ5100916.1"/>
    </source>
</evidence>
<dbReference type="OrthoDB" id="4526656at2759"/>
<feature type="region of interest" description="Disordered" evidence="1">
    <location>
        <begin position="1"/>
        <end position="50"/>
    </location>
</feature>
<dbReference type="Pfam" id="PF14223">
    <property type="entry name" value="Retrotran_gag_2"/>
    <property type="match status" value="1"/>
</dbReference>
<dbReference type="EMBL" id="JAPQKH010000004">
    <property type="protein sequence ID" value="KAJ5100885.1"/>
    <property type="molecule type" value="Genomic_DNA"/>
</dbReference>
<dbReference type="EMBL" id="JAPQKH010000004">
    <property type="protein sequence ID" value="KAJ5100943.1"/>
    <property type="molecule type" value="Genomic_DNA"/>
</dbReference>
<proteinExistence type="predicted"/>
<keyword evidence="6" id="KW-1185">Reference proteome</keyword>
<protein>
    <submittedName>
        <fullName evidence="4">Uncharacterized protein</fullName>
    </submittedName>
</protein>
<evidence type="ECO:0000256" key="1">
    <source>
        <dbReference type="SAM" id="MobiDB-lite"/>
    </source>
</evidence>
<gene>
    <name evidence="2" type="ORF">N7456_006793</name>
    <name evidence="3" type="ORF">N7456_006937</name>
    <name evidence="4" type="ORF">N7456_006968</name>
    <name evidence="5" type="ORF">N7456_006995</name>
</gene>
<evidence type="ECO:0000313" key="3">
    <source>
        <dbReference type="EMBL" id="KAJ5100885.1"/>
    </source>
</evidence>
<sequence>MPAGRDARGRFISSNQEDPESVEENREPEQSDSVNENRESEQTEGDHDDDDAAEQILFEMAGQTARTTNHPVEDPEEIKPVKLLDFKTSILARENVRTWRSDVEEFCQIQGVWKAVQKTLELQDKPEELARLLANQKWASLDATAKYYIKQNLKQEDKTTVRDYKNSGAVWKYLMSRYERTTQYDIVIALRKVIQWKKDSKMGIEDSLQQLEQLNAELYEISDKKNRFDELMILTIFLEGLPMEFDSIRDALFGSANLERGLALSRLHQKELKSTVNAANETAGWSLCKELQAP</sequence>
<name>A0A9W9FIN9_9EURO</name>
<evidence type="ECO:0000313" key="6">
    <source>
        <dbReference type="Proteomes" id="UP001149165"/>
    </source>
</evidence>
<organism evidence="4 6">
    <name type="scientific">Penicillium angulare</name>
    <dbReference type="NCBI Taxonomy" id="116970"/>
    <lineage>
        <taxon>Eukaryota</taxon>
        <taxon>Fungi</taxon>
        <taxon>Dikarya</taxon>
        <taxon>Ascomycota</taxon>
        <taxon>Pezizomycotina</taxon>
        <taxon>Eurotiomycetes</taxon>
        <taxon>Eurotiomycetidae</taxon>
        <taxon>Eurotiales</taxon>
        <taxon>Aspergillaceae</taxon>
        <taxon>Penicillium</taxon>
    </lineage>
</organism>
<dbReference type="Proteomes" id="UP001149165">
    <property type="component" value="Unassembled WGS sequence"/>
</dbReference>
<accession>A0A9W9FIN9</accession>
<dbReference type="EMBL" id="JAPQKH010000004">
    <property type="protein sequence ID" value="KAJ5100741.1"/>
    <property type="molecule type" value="Genomic_DNA"/>
</dbReference>
<dbReference type="EMBL" id="JAPQKH010000004">
    <property type="protein sequence ID" value="KAJ5100916.1"/>
    <property type="molecule type" value="Genomic_DNA"/>
</dbReference>
<evidence type="ECO:0000313" key="5">
    <source>
        <dbReference type="EMBL" id="KAJ5100943.1"/>
    </source>
</evidence>
<dbReference type="AlphaFoldDB" id="A0A9W9FIN9"/>
<evidence type="ECO:0000313" key="2">
    <source>
        <dbReference type="EMBL" id="KAJ5100741.1"/>
    </source>
</evidence>
<comment type="caution">
    <text evidence="4">The sequence shown here is derived from an EMBL/GenBank/DDBJ whole genome shotgun (WGS) entry which is preliminary data.</text>
</comment>